<dbReference type="PROSITE" id="PS51257">
    <property type="entry name" value="PROKAR_LIPOPROTEIN"/>
    <property type="match status" value="1"/>
</dbReference>
<name>A0A6S6SL59_9GAMM</name>
<accession>A0A6S6SL59</accession>
<proteinExistence type="predicted"/>
<protein>
    <recommendedName>
        <fullName evidence="2">Lipoprotein</fullName>
    </recommendedName>
</protein>
<evidence type="ECO:0000313" key="1">
    <source>
        <dbReference type="EMBL" id="CAA6805916.1"/>
    </source>
</evidence>
<reference evidence="1" key="1">
    <citation type="submission" date="2020-01" db="EMBL/GenBank/DDBJ databases">
        <authorList>
            <person name="Meier V. D."/>
            <person name="Meier V D."/>
        </authorList>
    </citation>
    <scope>NUCLEOTIDE SEQUENCE</scope>
    <source>
        <strain evidence="1">HLG_WM_MAG_09</strain>
    </source>
</reference>
<gene>
    <name evidence="1" type="ORF">HELGO_WM30870</name>
</gene>
<evidence type="ECO:0008006" key="2">
    <source>
        <dbReference type="Google" id="ProtNLM"/>
    </source>
</evidence>
<sequence>MLLSKWWLVVFLVMTSLFFSACDSSKRGLSIEALAPFYGTFKGSGRGSSIEEGEVSERDLTVTIKPWEERGFTVDWSTIIYRDGREKETSMSIDFYPSGRPGIFASAMRQDVFGKTVPYNPVVEEAHPYVWASLEGETLVVNALYIRSDGGYEMQIYKRSLHEKGLSLEFERMKNSERVTQISSLLESVAE</sequence>
<organism evidence="1">
    <name type="scientific">uncultured Thiotrichaceae bacterium</name>
    <dbReference type="NCBI Taxonomy" id="298394"/>
    <lineage>
        <taxon>Bacteria</taxon>
        <taxon>Pseudomonadati</taxon>
        <taxon>Pseudomonadota</taxon>
        <taxon>Gammaproteobacteria</taxon>
        <taxon>Thiotrichales</taxon>
        <taxon>Thiotrichaceae</taxon>
        <taxon>environmental samples</taxon>
    </lineage>
</organism>
<dbReference type="EMBL" id="CACVAT010000088">
    <property type="protein sequence ID" value="CAA6805916.1"/>
    <property type="molecule type" value="Genomic_DNA"/>
</dbReference>
<dbReference type="AlphaFoldDB" id="A0A6S6SL59"/>